<name>A0ABW6X3D3_9ACTN</name>
<dbReference type="InterPro" id="IPR039420">
    <property type="entry name" value="WalR-like"/>
</dbReference>
<sequence>MLVDDRAITRTGIRAILDQDRALEVAGEAADAAEAEREVLRLSPGVVLADAQSPGLDVVGLVTALAARHGDSMPAVLLTAQGPDGTAREALRAGAKGVVLSSATPEQLVSAVHMVAAGYAVHVAPGPRHGAGSEELWPRPVPRPLPDPHGARADLLTRREREVLHLLARGLSNAEMAAELVVSESTVKSHVQNLLDKLHLRNRVHAVIYAHRTGLAPTACGCSAPPRAGVA</sequence>
<gene>
    <name evidence="7" type="ORF">ACFY8O_11710</name>
</gene>
<comment type="caution">
    <text evidence="7">The sequence shown here is derived from an EMBL/GenBank/DDBJ whole genome shotgun (WGS) entry which is preliminary data.</text>
</comment>
<dbReference type="CDD" id="cd06170">
    <property type="entry name" value="LuxR_C_like"/>
    <property type="match status" value="1"/>
</dbReference>
<dbReference type="Pfam" id="PF00196">
    <property type="entry name" value="GerE"/>
    <property type="match status" value="1"/>
</dbReference>
<reference evidence="7 8" key="1">
    <citation type="submission" date="2024-10" db="EMBL/GenBank/DDBJ databases">
        <title>The Natural Products Discovery Center: Release of the First 8490 Sequenced Strains for Exploring Actinobacteria Biosynthetic Diversity.</title>
        <authorList>
            <person name="Kalkreuter E."/>
            <person name="Kautsar S.A."/>
            <person name="Yang D."/>
            <person name="Bader C.D."/>
            <person name="Teijaro C.N."/>
            <person name="Fluegel L."/>
            <person name="Davis C.M."/>
            <person name="Simpson J.R."/>
            <person name="Lauterbach L."/>
            <person name="Steele A.D."/>
            <person name="Gui C."/>
            <person name="Meng S."/>
            <person name="Li G."/>
            <person name="Viehrig K."/>
            <person name="Ye F."/>
            <person name="Su P."/>
            <person name="Kiefer A.F."/>
            <person name="Nichols A."/>
            <person name="Cepeda A.J."/>
            <person name="Yan W."/>
            <person name="Fan B."/>
            <person name="Jiang Y."/>
            <person name="Adhikari A."/>
            <person name="Zheng C.-J."/>
            <person name="Schuster L."/>
            <person name="Cowan T.M."/>
            <person name="Smanski M.J."/>
            <person name="Chevrette M.G."/>
            <person name="De Carvalho L.P.S."/>
            <person name="Shen B."/>
        </authorList>
    </citation>
    <scope>NUCLEOTIDE SEQUENCE [LARGE SCALE GENOMIC DNA]</scope>
    <source>
        <strain evidence="7 8">NPDC012540</strain>
    </source>
</reference>
<evidence type="ECO:0000313" key="7">
    <source>
        <dbReference type="EMBL" id="MFF5896579.1"/>
    </source>
</evidence>
<evidence type="ECO:0000259" key="5">
    <source>
        <dbReference type="PROSITE" id="PS50043"/>
    </source>
</evidence>
<feature type="modified residue" description="4-aspartylphosphate" evidence="4">
    <location>
        <position position="50"/>
    </location>
</feature>
<keyword evidence="4" id="KW-0597">Phosphoprotein</keyword>
<dbReference type="PANTHER" id="PTHR43214">
    <property type="entry name" value="TWO-COMPONENT RESPONSE REGULATOR"/>
    <property type="match status" value="1"/>
</dbReference>
<dbReference type="Gene3D" id="3.40.50.2300">
    <property type="match status" value="1"/>
</dbReference>
<organism evidence="7 8">
    <name type="scientific">Streptomyces argenteolus</name>
    <dbReference type="NCBI Taxonomy" id="67274"/>
    <lineage>
        <taxon>Bacteria</taxon>
        <taxon>Bacillati</taxon>
        <taxon>Actinomycetota</taxon>
        <taxon>Actinomycetes</taxon>
        <taxon>Kitasatosporales</taxon>
        <taxon>Streptomycetaceae</taxon>
        <taxon>Streptomyces</taxon>
    </lineage>
</organism>
<dbReference type="PROSITE" id="PS50110">
    <property type="entry name" value="RESPONSE_REGULATORY"/>
    <property type="match status" value="1"/>
</dbReference>
<evidence type="ECO:0000313" key="8">
    <source>
        <dbReference type="Proteomes" id="UP001602322"/>
    </source>
</evidence>
<evidence type="ECO:0000256" key="1">
    <source>
        <dbReference type="ARBA" id="ARBA00023015"/>
    </source>
</evidence>
<dbReference type="EMBL" id="JBIBEG010000002">
    <property type="protein sequence ID" value="MFF5896579.1"/>
    <property type="molecule type" value="Genomic_DNA"/>
</dbReference>
<dbReference type="Pfam" id="PF00072">
    <property type="entry name" value="Response_reg"/>
    <property type="match status" value="1"/>
</dbReference>
<dbReference type="InterPro" id="IPR016032">
    <property type="entry name" value="Sig_transdc_resp-reg_C-effctor"/>
</dbReference>
<protein>
    <submittedName>
        <fullName evidence="7">LuxR C-terminal-related transcriptional regulator</fullName>
    </submittedName>
</protein>
<keyword evidence="1" id="KW-0805">Transcription regulation</keyword>
<dbReference type="InterPro" id="IPR001789">
    <property type="entry name" value="Sig_transdc_resp-reg_receiver"/>
</dbReference>
<accession>A0ABW6X3D3</accession>
<feature type="domain" description="Response regulatory" evidence="6">
    <location>
        <begin position="1"/>
        <end position="116"/>
    </location>
</feature>
<dbReference type="SUPFAM" id="SSF52172">
    <property type="entry name" value="CheY-like"/>
    <property type="match status" value="1"/>
</dbReference>
<evidence type="ECO:0000256" key="3">
    <source>
        <dbReference type="ARBA" id="ARBA00023163"/>
    </source>
</evidence>
<dbReference type="SUPFAM" id="SSF46894">
    <property type="entry name" value="C-terminal effector domain of the bipartite response regulators"/>
    <property type="match status" value="1"/>
</dbReference>
<dbReference type="Proteomes" id="UP001602322">
    <property type="component" value="Unassembled WGS sequence"/>
</dbReference>
<evidence type="ECO:0000256" key="4">
    <source>
        <dbReference type="PROSITE-ProRule" id="PRU00169"/>
    </source>
</evidence>
<dbReference type="InterPro" id="IPR011006">
    <property type="entry name" value="CheY-like_superfamily"/>
</dbReference>
<keyword evidence="2" id="KW-0238">DNA-binding</keyword>
<dbReference type="RefSeq" id="WP_387901123.1">
    <property type="nucleotide sequence ID" value="NZ_JBIBEG010000002.1"/>
</dbReference>
<dbReference type="SMART" id="SM00421">
    <property type="entry name" value="HTH_LUXR"/>
    <property type="match status" value="1"/>
</dbReference>
<proteinExistence type="predicted"/>
<keyword evidence="8" id="KW-1185">Reference proteome</keyword>
<dbReference type="PANTHER" id="PTHR43214:SF24">
    <property type="entry name" value="TRANSCRIPTIONAL REGULATORY PROTEIN NARL-RELATED"/>
    <property type="match status" value="1"/>
</dbReference>
<evidence type="ECO:0000256" key="2">
    <source>
        <dbReference type="ARBA" id="ARBA00023125"/>
    </source>
</evidence>
<dbReference type="InterPro" id="IPR000792">
    <property type="entry name" value="Tscrpt_reg_LuxR_C"/>
</dbReference>
<keyword evidence="3" id="KW-0804">Transcription</keyword>
<evidence type="ECO:0000259" key="6">
    <source>
        <dbReference type="PROSITE" id="PS50110"/>
    </source>
</evidence>
<dbReference type="PRINTS" id="PR00038">
    <property type="entry name" value="HTHLUXR"/>
</dbReference>
<feature type="domain" description="HTH luxR-type" evidence="5">
    <location>
        <begin position="149"/>
        <end position="214"/>
    </location>
</feature>
<dbReference type="SMART" id="SM00448">
    <property type="entry name" value="REC"/>
    <property type="match status" value="1"/>
</dbReference>
<dbReference type="PROSITE" id="PS50043">
    <property type="entry name" value="HTH_LUXR_2"/>
    <property type="match status" value="1"/>
</dbReference>